<feature type="region of interest" description="Disordered" evidence="1">
    <location>
        <begin position="1588"/>
        <end position="1607"/>
    </location>
</feature>
<feature type="region of interest" description="Disordered" evidence="1">
    <location>
        <begin position="28"/>
        <end position="64"/>
    </location>
</feature>
<feature type="compositionally biased region" description="Basic and acidic residues" evidence="1">
    <location>
        <begin position="253"/>
        <end position="270"/>
    </location>
</feature>
<name>A0A9N8KZX7_CHRIL</name>
<protein>
    <submittedName>
        <fullName evidence="2">Uncharacterized protein</fullName>
    </submittedName>
</protein>
<feature type="region of interest" description="Disordered" evidence="1">
    <location>
        <begin position="1410"/>
        <end position="1429"/>
    </location>
</feature>
<gene>
    <name evidence="2" type="ORF">CINC_LOCUS7311</name>
</gene>
<feature type="compositionally biased region" description="Low complexity" evidence="1">
    <location>
        <begin position="1271"/>
        <end position="1286"/>
    </location>
</feature>
<dbReference type="EMBL" id="LR824025">
    <property type="protein sequence ID" value="CAD0205007.1"/>
    <property type="molecule type" value="Genomic_DNA"/>
</dbReference>
<keyword evidence="3" id="KW-1185">Reference proteome</keyword>
<evidence type="ECO:0000256" key="1">
    <source>
        <dbReference type="SAM" id="MobiDB-lite"/>
    </source>
</evidence>
<feature type="compositionally biased region" description="Polar residues" evidence="1">
    <location>
        <begin position="1002"/>
        <end position="1011"/>
    </location>
</feature>
<feature type="region of interest" description="Disordered" evidence="1">
    <location>
        <begin position="1157"/>
        <end position="1212"/>
    </location>
</feature>
<feature type="compositionally biased region" description="Basic and acidic residues" evidence="1">
    <location>
        <begin position="289"/>
        <end position="300"/>
    </location>
</feature>
<feature type="compositionally biased region" description="Polar residues" evidence="1">
    <location>
        <begin position="1233"/>
        <end position="1244"/>
    </location>
</feature>
<feature type="region of interest" description="Disordered" evidence="1">
    <location>
        <begin position="1047"/>
        <end position="1113"/>
    </location>
</feature>
<feature type="compositionally biased region" description="Polar residues" evidence="1">
    <location>
        <begin position="1176"/>
        <end position="1187"/>
    </location>
</feature>
<feature type="compositionally biased region" description="Basic and acidic residues" evidence="1">
    <location>
        <begin position="1245"/>
        <end position="1270"/>
    </location>
</feature>
<organism evidence="2 3">
    <name type="scientific">Chrysodeixis includens</name>
    <name type="common">Soybean looper</name>
    <name type="synonym">Pseudoplusia includens</name>
    <dbReference type="NCBI Taxonomy" id="689277"/>
    <lineage>
        <taxon>Eukaryota</taxon>
        <taxon>Metazoa</taxon>
        <taxon>Ecdysozoa</taxon>
        <taxon>Arthropoda</taxon>
        <taxon>Hexapoda</taxon>
        <taxon>Insecta</taxon>
        <taxon>Pterygota</taxon>
        <taxon>Neoptera</taxon>
        <taxon>Endopterygota</taxon>
        <taxon>Lepidoptera</taxon>
        <taxon>Glossata</taxon>
        <taxon>Ditrysia</taxon>
        <taxon>Noctuoidea</taxon>
        <taxon>Noctuidae</taxon>
        <taxon>Plusiinae</taxon>
        <taxon>Chrysodeixis</taxon>
    </lineage>
</organism>
<feature type="compositionally biased region" description="Low complexity" evidence="1">
    <location>
        <begin position="1349"/>
        <end position="1360"/>
    </location>
</feature>
<feature type="region of interest" description="Disordered" evidence="1">
    <location>
        <begin position="218"/>
        <end position="239"/>
    </location>
</feature>
<sequence length="1734" mass="192679">MRDQIINNSRTVNRPYVACDRVAPEATPSANIAPAAPPAPPAPARMERAAAELPPQPGASPGLLRRRYSVPETIMRKLVLCLTYLALQFWPVSKAFVNHVLSCCRYRLAQQRSDSDESALPTNRSAACVSPLRDSGSSPTDTPQRGARRDRDRELMRKSALMRRMWGRPCDPCRSCCCCGAEPYEPPPVGGRETRSLDGSRSELRQLSSSFASSRYAPAATAAGWATPKRQRLDSSRDFRASDEMLRAAMRNSYDRAEETRHDRVNRTDFSDSTYRSQGQEPSSYLETTTDRFTDSDSPKFEYTGGHNAIQSYADRQSTDAATVEIKSVTADDIDVPSDPTLLSEPSDERTLSDTSETYSASYPTTKDSSVIARAAPRKEITTSAHIDGRISEHSASVHHDDNDALPYDKPLSIHTPSYEVLEIVVSETLNVGSVPAISMQPQEKPQQTLKAPMPSHKHGQNINIDEYVSNILVESLNSLTDQLECMNASMGCDRKISIVEKEIKVKLQNTGVNTIVHLSPTSNNQIIFGNEELYNNDEAKDPCNNLQDAVTIREEPHSVESNNNLASAPASASCACDPFDLQHDAVNQAVLQQIQKLFQDELHNLDPNKQYSNPTLPEISHIEISNVTDVFIDNENEITPEGIDTGQAQVTSEYEFISGIGTGNYYPNYDDNPVVPRFSAFPHTDSMEVNTSSSDDTDLMGSDCTSLVDSLDDPNSPRSVLLRKAFTNRRGELVRSAIDVLDLLPENVHNEEVTTPKDKGESFFIKIKDDYDCDKENVNVADRMPEKIKQRLYRRHRKREQRLECARRTRGKQRLRDADRRLDEHCRSRREAERECVAIVNALIDDVITKIAQEEYKCMRIKRRPSKMVASKSDDNVTKRTWKRDLEPINDRDPFRSIKNNISKYDTIQLGKQKSERHQIHGKLSLLTRPTLAIDDRAAKRIYQKSEIHDGNKCIEILEILEYVNGSQSSSETTNSDENQNHTLKNKKSRIPIPIAEKIQRSPNSHNTDSPKSKIKPLLLPRAPERERNGNTSQLIANMLLEALADSSSSPSAAPPPTPRRASVPHPEPRSRSNSLRFKQTFDIIPEERSSLSLDSGNEDPNHNRRASAPDIVDQCRESTDIECNDAPNQVSHAACASPNRLKPPGDIIRRCKEMKSAGTSPITDSDYDKRALRSKNQTTMTSPGSKSAATSPMRAPRSPPRARAWPGAPRAADAGISLSVSCSPSLLPHRTASSVPVESITTKYERAQDSSRAERAEQAARDEREARLQRPPRQASRRPAPSRSRSVERSATQESDEPSERTPDGAQRKSTDKRVLRTFSLDRSDEDVKQTPFVKLPEFRGGGDPGGPFSSDSSESGGSLLCSLAPKWLSQGRARRAARRREHERGAPAAPAPASPLAATAAPLTRALPSQPSMDASTADQQPPGGWSVTVAGSCRAALPADVEMRLRFPHERDADLPCQVDTLLHNFNGHQSRHYIGGQHDFSLVNVQRPRSHPAVLRPIVLATLPLHVMGILNDYDMHIMMQKMECTCRHCATCACSARWRAGDEREAARGPERALPPAAPPRHQRDSSKLTLTMKKEALDSSILASKTSKKSGEPLPDVETYRASRSKLKSSVKVYHRHTATARHHTPHRLLLYLIPAGEKAVVSDASGVLPALLAARNRSRTTQVPVIQYVEHVCVCRAGCERVSCRRPSNGLSVLGSAIIPELKPRVPTMSERDLTRVYTPRHYLRL</sequence>
<feature type="region of interest" description="Disordered" evidence="1">
    <location>
        <begin position="1228"/>
        <end position="1360"/>
    </location>
</feature>
<evidence type="ECO:0000313" key="3">
    <source>
        <dbReference type="Proteomes" id="UP001154114"/>
    </source>
</evidence>
<proteinExistence type="predicted"/>
<feature type="compositionally biased region" description="Polar residues" evidence="1">
    <location>
        <begin position="969"/>
        <end position="984"/>
    </location>
</feature>
<feature type="compositionally biased region" description="Polar residues" evidence="1">
    <location>
        <begin position="353"/>
        <end position="365"/>
    </location>
</feature>
<feature type="region of interest" description="Disordered" evidence="1">
    <location>
        <begin position="969"/>
        <end position="1029"/>
    </location>
</feature>
<feature type="compositionally biased region" description="Polar residues" evidence="1">
    <location>
        <begin position="271"/>
        <end position="288"/>
    </location>
</feature>
<feature type="compositionally biased region" description="Low complexity" evidence="1">
    <location>
        <begin position="218"/>
        <end position="228"/>
    </location>
</feature>
<feature type="region of interest" description="Disordered" evidence="1">
    <location>
        <begin position="114"/>
        <end position="153"/>
    </location>
</feature>
<feature type="region of interest" description="Disordered" evidence="1">
    <location>
        <begin position="330"/>
        <end position="365"/>
    </location>
</feature>
<feature type="compositionally biased region" description="Low complexity" evidence="1">
    <location>
        <begin position="1189"/>
        <end position="1212"/>
    </location>
</feature>
<feature type="region of interest" description="Disordered" evidence="1">
    <location>
        <begin position="1374"/>
        <end position="1398"/>
    </location>
</feature>
<accession>A0A9N8KZX7</accession>
<feature type="region of interest" description="Disordered" evidence="1">
    <location>
        <begin position="251"/>
        <end position="305"/>
    </location>
</feature>
<feature type="region of interest" description="Disordered" evidence="1">
    <location>
        <begin position="1551"/>
        <end position="1573"/>
    </location>
</feature>
<dbReference type="Proteomes" id="UP001154114">
    <property type="component" value="Chromosome 22"/>
</dbReference>
<evidence type="ECO:0000313" key="2">
    <source>
        <dbReference type="EMBL" id="CAD0205007.1"/>
    </source>
</evidence>
<reference evidence="2" key="1">
    <citation type="submission" date="2021-12" db="EMBL/GenBank/DDBJ databases">
        <authorList>
            <person name="King R."/>
        </authorList>
    </citation>
    <scope>NUCLEOTIDE SEQUENCE</scope>
</reference>
<feature type="compositionally biased region" description="Polar residues" evidence="1">
    <location>
        <begin position="1413"/>
        <end position="1423"/>
    </location>
</feature>
<dbReference type="OrthoDB" id="7743577at2759"/>
<feature type="compositionally biased region" description="Basic and acidic residues" evidence="1">
    <location>
        <begin position="1300"/>
        <end position="1331"/>
    </location>
</feature>